<evidence type="ECO:0000256" key="1">
    <source>
        <dbReference type="ARBA" id="ARBA00008857"/>
    </source>
</evidence>
<organism evidence="5 6">
    <name type="scientific">Phocaeicola dorei</name>
    <dbReference type="NCBI Taxonomy" id="357276"/>
    <lineage>
        <taxon>Bacteria</taxon>
        <taxon>Pseudomonadati</taxon>
        <taxon>Bacteroidota</taxon>
        <taxon>Bacteroidia</taxon>
        <taxon>Bacteroidales</taxon>
        <taxon>Bacteroidaceae</taxon>
        <taxon>Phocaeicola</taxon>
    </lineage>
</organism>
<feature type="domain" description="Tyr recombinase" evidence="4">
    <location>
        <begin position="229"/>
        <end position="430"/>
    </location>
</feature>
<dbReference type="InterPro" id="IPR002104">
    <property type="entry name" value="Integrase_catalytic"/>
</dbReference>
<evidence type="ECO:0000256" key="3">
    <source>
        <dbReference type="ARBA" id="ARBA00023172"/>
    </source>
</evidence>
<dbReference type="InterPro" id="IPR010998">
    <property type="entry name" value="Integrase_recombinase_N"/>
</dbReference>
<dbReference type="PROSITE" id="PS51898">
    <property type="entry name" value="TYR_RECOMBINASE"/>
    <property type="match status" value="1"/>
</dbReference>
<dbReference type="GO" id="GO:0003677">
    <property type="term" value="F:DNA binding"/>
    <property type="evidence" value="ECO:0007669"/>
    <property type="project" value="UniProtKB-KW"/>
</dbReference>
<dbReference type="PANTHER" id="PTHR30349:SF64">
    <property type="entry name" value="PROPHAGE INTEGRASE INTD-RELATED"/>
    <property type="match status" value="1"/>
</dbReference>
<dbReference type="GO" id="GO:0015074">
    <property type="term" value="P:DNA integration"/>
    <property type="evidence" value="ECO:0007669"/>
    <property type="project" value="InterPro"/>
</dbReference>
<protein>
    <submittedName>
        <fullName evidence="5">Tyrosine-type recombinase/integrase</fullName>
    </submittedName>
</protein>
<reference evidence="5 6" key="1">
    <citation type="journal article" date="2019" name="Nat. Med.">
        <title>A library of human gut bacterial isolates paired with longitudinal multiomics data enables mechanistic microbiome research.</title>
        <authorList>
            <person name="Poyet M."/>
            <person name="Groussin M."/>
            <person name="Gibbons S.M."/>
            <person name="Avila-Pacheco J."/>
            <person name="Jiang X."/>
            <person name="Kearney S.M."/>
            <person name="Perrotta A.R."/>
            <person name="Berdy B."/>
            <person name="Zhao S."/>
            <person name="Lieberman T.D."/>
            <person name="Swanson P.K."/>
            <person name="Smith M."/>
            <person name="Roesemann S."/>
            <person name="Alexander J.E."/>
            <person name="Rich S.A."/>
            <person name="Livny J."/>
            <person name="Vlamakis H."/>
            <person name="Clish C."/>
            <person name="Bullock K."/>
            <person name="Deik A."/>
            <person name="Scott J."/>
            <person name="Pierce K.A."/>
            <person name="Xavier R.J."/>
            <person name="Alm E.J."/>
        </authorList>
    </citation>
    <scope>NUCLEOTIDE SEQUENCE [LARGE SCALE GENOMIC DNA]</scope>
    <source>
        <strain evidence="5 6">BIOML-A4</strain>
    </source>
</reference>
<keyword evidence="2" id="KW-0238">DNA-binding</keyword>
<dbReference type="InterPro" id="IPR050090">
    <property type="entry name" value="Tyrosine_recombinase_XerCD"/>
</dbReference>
<dbReference type="SUPFAM" id="SSF56349">
    <property type="entry name" value="DNA breaking-rejoining enzymes"/>
    <property type="match status" value="1"/>
</dbReference>
<dbReference type="Gene3D" id="1.10.443.10">
    <property type="entry name" value="Intergrase catalytic core"/>
    <property type="match status" value="1"/>
</dbReference>
<dbReference type="Gene3D" id="1.10.150.130">
    <property type="match status" value="1"/>
</dbReference>
<proteinExistence type="inferred from homology"/>
<dbReference type="Proteomes" id="UP000441162">
    <property type="component" value="Unassembled WGS sequence"/>
</dbReference>
<keyword evidence="3" id="KW-0233">DNA recombination</keyword>
<comment type="caution">
    <text evidence="5">The sequence shown here is derived from an EMBL/GenBank/DDBJ whole genome shotgun (WGS) entry which is preliminary data.</text>
</comment>
<dbReference type="InterPro" id="IPR011010">
    <property type="entry name" value="DNA_brk_join_enz"/>
</dbReference>
<dbReference type="EMBL" id="VVZA01000056">
    <property type="protein sequence ID" value="KAA5400582.1"/>
    <property type="molecule type" value="Genomic_DNA"/>
</dbReference>
<name>A0A6A1I7X8_9BACT</name>
<dbReference type="AlphaFoldDB" id="A0A6A1I7X8"/>
<dbReference type="PANTHER" id="PTHR30349">
    <property type="entry name" value="PHAGE INTEGRASE-RELATED"/>
    <property type="match status" value="1"/>
</dbReference>
<dbReference type="Pfam" id="PF00589">
    <property type="entry name" value="Phage_integrase"/>
    <property type="match status" value="1"/>
</dbReference>
<comment type="similarity">
    <text evidence="1">Belongs to the 'phage' integrase family.</text>
</comment>
<sequence length="449" mass="52645">MLSNKKGVVRMKTDSHLPQFADLMSEYVNFISGIGKCDYITRIYLNSFAKYCMNHGGVLSDDIISGWASRTDKESYYTNRNRCIILRRFIRYIRSKYGAPFKLPSYPPDIKYTPKPKRIPVSEQPYSYSAISHIVKKYELYKRASGKFSRRTMDKIRRFNDFCAQNYPSAEVLTEEIVLDYCKKKKTESAKSCNNRIVGVRGFLKYANSRGFVNIPLPSTIPRVNVTSFEPHPFTPEELARFFNEADNLEPPINCRDMRAALMKVEVPVFFRLLYSTGMRTTEARLLRVEDVDLQSGVINIRYTKSIDEHRVALHESMWSLLQMYNVKMENLMPGRKTFFPNEYDKPYSGEWVTASFKKVWKKVSTAHARAYDFRSHYAVVNINGWDHCGIEWMDKLLYLSRSMGHRYIQNTLYYYRLVPLFAHQLENLTGCGYEELLPDLNDYFEYED</sequence>
<dbReference type="GO" id="GO:0006310">
    <property type="term" value="P:DNA recombination"/>
    <property type="evidence" value="ECO:0007669"/>
    <property type="project" value="UniProtKB-KW"/>
</dbReference>
<accession>A0A6A1I7X8</accession>
<dbReference type="InterPro" id="IPR013762">
    <property type="entry name" value="Integrase-like_cat_sf"/>
</dbReference>
<evidence type="ECO:0000256" key="2">
    <source>
        <dbReference type="ARBA" id="ARBA00023125"/>
    </source>
</evidence>
<evidence type="ECO:0000259" key="4">
    <source>
        <dbReference type="PROSITE" id="PS51898"/>
    </source>
</evidence>
<evidence type="ECO:0000313" key="5">
    <source>
        <dbReference type="EMBL" id="KAA5400582.1"/>
    </source>
</evidence>
<gene>
    <name evidence="5" type="ORF">F2Y51_23935</name>
</gene>
<evidence type="ECO:0000313" key="6">
    <source>
        <dbReference type="Proteomes" id="UP000441162"/>
    </source>
</evidence>